<evidence type="ECO:0000256" key="9">
    <source>
        <dbReference type="ARBA" id="ARBA00023235"/>
    </source>
</evidence>
<comment type="similarity">
    <text evidence="3 10">Belongs to the TrpF family.</text>
</comment>
<dbReference type="SUPFAM" id="SSF51366">
    <property type="entry name" value="Ribulose-phoshate binding barrel"/>
    <property type="match status" value="1"/>
</dbReference>
<evidence type="ECO:0000256" key="1">
    <source>
        <dbReference type="ARBA" id="ARBA00001164"/>
    </source>
</evidence>
<evidence type="ECO:0000313" key="13">
    <source>
        <dbReference type="EMBL" id="CQR35400.1"/>
    </source>
</evidence>
<evidence type="ECO:0000256" key="5">
    <source>
        <dbReference type="ARBA" id="ARBA00022272"/>
    </source>
</evidence>
<dbReference type="EC" id="5.3.1.24" evidence="4 10"/>
<organism evidence="12 14">
    <name type="scientific">Thiomonas arsenitoxydans (strain DSM 22701 / CIP 110005 / 3As)</name>
    <dbReference type="NCBI Taxonomy" id="426114"/>
    <lineage>
        <taxon>Bacteria</taxon>
        <taxon>Pseudomonadati</taxon>
        <taxon>Pseudomonadota</taxon>
        <taxon>Betaproteobacteria</taxon>
        <taxon>Burkholderiales</taxon>
        <taxon>Thiomonas</taxon>
    </lineage>
</organism>
<dbReference type="EMBL" id="FP475956">
    <property type="protein sequence ID" value="CAZ89313.1"/>
    <property type="molecule type" value="Genomic_DNA"/>
</dbReference>
<dbReference type="HAMAP" id="MF_00135">
    <property type="entry name" value="PRAI"/>
    <property type="match status" value="1"/>
</dbReference>
<comment type="pathway">
    <text evidence="2 10">Amino-acid biosynthesis; L-tryptophan biosynthesis; L-tryptophan from chorismate: step 3/5.</text>
</comment>
<dbReference type="InterPro" id="IPR001240">
    <property type="entry name" value="PRAI_dom"/>
</dbReference>
<dbReference type="FunFam" id="3.20.20.70:FF:000075">
    <property type="entry name" value="Tryptophan biosynthesis protein TRP1"/>
    <property type="match status" value="1"/>
</dbReference>
<evidence type="ECO:0000256" key="4">
    <source>
        <dbReference type="ARBA" id="ARBA00012572"/>
    </source>
</evidence>
<evidence type="ECO:0000259" key="11">
    <source>
        <dbReference type="Pfam" id="PF00697"/>
    </source>
</evidence>
<dbReference type="Pfam" id="PF00697">
    <property type="entry name" value="PRAI"/>
    <property type="match status" value="1"/>
</dbReference>
<dbReference type="OrthoDB" id="9796196at2"/>
<evidence type="ECO:0000313" key="12">
    <source>
        <dbReference type="EMBL" id="CAZ89313.1"/>
    </source>
</evidence>
<dbReference type="CDD" id="cd00405">
    <property type="entry name" value="PRAI"/>
    <property type="match status" value="1"/>
</dbReference>
<dbReference type="GO" id="GO:0000162">
    <property type="term" value="P:L-tryptophan biosynthetic process"/>
    <property type="evidence" value="ECO:0007669"/>
    <property type="project" value="UniProtKB-UniRule"/>
</dbReference>
<dbReference type="InterPro" id="IPR013785">
    <property type="entry name" value="Aldolase_TIM"/>
</dbReference>
<sequence length="221" mass="23757">MSETPPPLSLSPAPRHRTRIKICGITRVEDAQAAASSGADAIGLVFYPPSPRNVSVAQARDIAFSLPPFVSVVALFVNAAPDLVEEVIDQIRPALLQFHGDETPQDCTRYRHPYIRAARMREGLDLLDFASRFSTSHALVLDTDQPGYGGGGEVFDWSRIPANVALPLVLSGGLHAANVTHAIRQVRPWAVDVSSGVEASKGIKSAQRIAEFITAVRAADL</sequence>
<dbReference type="GO" id="GO:0004640">
    <property type="term" value="F:phosphoribosylanthranilate isomerase activity"/>
    <property type="evidence" value="ECO:0007669"/>
    <property type="project" value="UniProtKB-UniRule"/>
</dbReference>
<dbReference type="Gene3D" id="3.20.20.70">
    <property type="entry name" value="Aldolase class I"/>
    <property type="match status" value="1"/>
</dbReference>
<dbReference type="eggNOG" id="COG0135">
    <property type="taxonomic scope" value="Bacteria"/>
</dbReference>
<keyword evidence="9 10" id="KW-0413">Isomerase</keyword>
<dbReference type="EMBL" id="CTRI01000027">
    <property type="protein sequence ID" value="CQR35400.1"/>
    <property type="molecule type" value="Genomic_DNA"/>
</dbReference>
<dbReference type="AlphaFoldDB" id="D6CVJ4"/>
<dbReference type="PANTHER" id="PTHR42894:SF1">
    <property type="entry name" value="N-(5'-PHOSPHORIBOSYL)ANTHRANILATE ISOMERASE"/>
    <property type="match status" value="1"/>
</dbReference>
<accession>D6CVJ4</accession>
<dbReference type="InterPro" id="IPR044643">
    <property type="entry name" value="TrpF_fam"/>
</dbReference>
<comment type="catalytic activity">
    <reaction evidence="1 10">
        <text>N-(5-phospho-beta-D-ribosyl)anthranilate = 1-(2-carboxyphenylamino)-1-deoxy-D-ribulose 5-phosphate</text>
        <dbReference type="Rhea" id="RHEA:21540"/>
        <dbReference type="ChEBI" id="CHEBI:18277"/>
        <dbReference type="ChEBI" id="CHEBI:58613"/>
        <dbReference type="EC" id="5.3.1.24"/>
    </reaction>
</comment>
<protein>
    <recommendedName>
        <fullName evidence="5 10">N-(5'-phosphoribosyl)anthranilate isomerase</fullName>
        <shortName evidence="10">PRAI</shortName>
        <ecNumber evidence="4 10">5.3.1.24</ecNumber>
    </recommendedName>
</protein>
<reference evidence="13 15" key="3">
    <citation type="submission" date="2015-03" db="EMBL/GenBank/DDBJ databases">
        <authorList>
            <person name="Regsiter A."/>
            <person name="william w."/>
        </authorList>
    </citation>
    <scope>NUCLEOTIDE SEQUENCE [LARGE SCALE GENOMIC DNA]</scope>
    <source>
        <strain evidence="13 15">CB1</strain>
    </source>
</reference>
<evidence type="ECO:0000256" key="3">
    <source>
        <dbReference type="ARBA" id="ARBA00007571"/>
    </source>
</evidence>
<dbReference type="HOGENOM" id="CLU_076364_2_0_4"/>
<dbReference type="UniPathway" id="UPA00035">
    <property type="reaction ID" value="UER00042"/>
</dbReference>
<reference evidence="12" key="2">
    <citation type="submission" date="2010-07" db="EMBL/GenBank/DDBJ databases">
        <authorList>
            <person name="Genoscope - CEA"/>
        </authorList>
    </citation>
    <scope>NUCLEOTIDE SEQUENCE</scope>
    <source>
        <strain evidence="12">3As</strain>
    </source>
</reference>
<evidence type="ECO:0000256" key="8">
    <source>
        <dbReference type="ARBA" id="ARBA00023141"/>
    </source>
</evidence>
<dbReference type="KEGG" id="thi:THI_2700"/>
<keyword evidence="8 10" id="KW-0057">Aromatic amino acid biosynthesis</keyword>
<dbReference type="Proteomes" id="UP000078599">
    <property type="component" value="Unassembled WGS sequence"/>
</dbReference>
<evidence type="ECO:0000256" key="7">
    <source>
        <dbReference type="ARBA" id="ARBA00022822"/>
    </source>
</evidence>
<keyword evidence="7 10" id="KW-0822">Tryptophan biosynthesis</keyword>
<dbReference type="InterPro" id="IPR011060">
    <property type="entry name" value="RibuloseP-bd_barrel"/>
</dbReference>
<evidence type="ECO:0000256" key="10">
    <source>
        <dbReference type="HAMAP-Rule" id="MF_00135"/>
    </source>
</evidence>
<evidence type="ECO:0000313" key="14">
    <source>
        <dbReference type="Proteomes" id="UP000002372"/>
    </source>
</evidence>
<evidence type="ECO:0000256" key="6">
    <source>
        <dbReference type="ARBA" id="ARBA00022605"/>
    </source>
</evidence>
<proteinExistence type="inferred from homology"/>
<dbReference type="NCBIfam" id="NF002299">
    <property type="entry name" value="PRK01222.1-6"/>
    <property type="match status" value="1"/>
</dbReference>
<reference evidence="14" key="1">
    <citation type="journal article" date="2010" name="PLoS Genet.">
        <title>Structure, function, and evolution of the Thiomonas spp. genome.</title>
        <authorList>
            <person name="Arsene-Ploetze F."/>
            <person name="Koechler S."/>
            <person name="Marchal M."/>
            <person name="Coppee J.Y."/>
            <person name="Chandler M."/>
            <person name="Bonnefoy V."/>
            <person name="Brochier-Armanet C."/>
            <person name="Barakat M."/>
            <person name="Barbe V."/>
            <person name="Battaglia-Brunet F."/>
            <person name="Bruneel O."/>
            <person name="Bryan C.G."/>
            <person name="Cleiss-Arnold J."/>
            <person name="Cruveiller S."/>
            <person name="Erhardt M."/>
            <person name="Heinrich-Salmeron A."/>
            <person name="Hommais F."/>
            <person name="Joulian C."/>
            <person name="Krin E."/>
            <person name="Lieutaud A."/>
            <person name="Lievremont D."/>
            <person name="Michel C."/>
            <person name="Muller D."/>
            <person name="Ortet P."/>
            <person name="Proux C."/>
            <person name="Siguier P."/>
            <person name="Roche D."/>
            <person name="Rouy Z."/>
            <person name="Salvignol G."/>
            <person name="Slyemi D."/>
            <person name="Talla E."/>
            <person name="Weiss S."/>
            <person name="Weissenbach J."/>
            <person name="Medigue C."/>
            <person name="Bertin P.N."/>
        </authorList>
    </citation>
    <scope>NUCLEOTIDE SEQUENCE [LARGE SCALE GENOMIC DNA]</scope>
    <source>
        <strain evidence="14">DSM 22701 / CIP 110005 / 3As</strain>
    </source>
</reference>
<dbReference type="PANTHER" id="PTHR42894">
    <property type="entry name" value="N-(5'-PHOSPHORIBOSYL)ANTHRANILATE ISOMERASE"/>
    <property type="match status" value="1"/>
</dbReference>
<evidence type="ECO:0000313" key="15">
    <source>
        <dbReference type="Proteomes" id="UP000078599"/>
    </source>
</evidence>
<dbReference type="Proteomes" id="UP000002372">
    <property type="component" value="Chromosome"/>
</dbReference>
<name>D6CVJ4_THIA3</name>
<keyword evidence="15" id="KW-1185">Reference proteome</keyword>
<gene>
    <name evidence="10 12" type="primary">trpF</name>
    <name evidence="12" type="ordered locus">THI_2700</name>
    <name evidence="13" type="ORF">THICB1_50150</name>
</gene>
<dbReference type="RefSeq" id="WP_013106598.1">
    <property type="nucleotide sequence ID" value="NC_014145.1"/>
</dbReference>
<dbReference type="NCBIfam" id="NF002298">
    <property type="entry name" value="PRK01222.1-4"/>
    <property type="match status" value="1"/>
</dbReference>
<feature type="domain" description="N-(5'phosphoribosyl) anthranilate isomerase (PRAI)" evidence="11">
    <location>
        <begin position="20"/>
        <end position="214"/>
    </location>
</feature>
<keyword evidence="6 10" id="KW-0028">Amino-acid biosynthesis</keyword>
<evidence type="ECO:0000256" key="2">
    <source>
        <dbReference type="ARBA" id="ARBA00004664"/>
    </source>
</evidence>